<dbReference type="Pfam" id="PF00083">
    <property type="entry name" value="Sugar_tr"/>
    <property type="match status" value="1"/>
</dbReference>
<comment type="subcellular location">
    <subcellularLocation>
        <location evidence="1">Cell membrane</location>
        <topology evidence="1">Multi-pass membrane protein</topology>
    </subcellularLocation>
</comment>
<feature type="transmembrane region" description="Helical" evidence="8">
    <location>
        <begin position="412"/>
        <end position="436"/>
    </location>
</feature>
<keyword evidence="5 8" id="KW-1133">Transmembrane helix</keyword>
<feature type="region of interest" description="Disordered" evidence="7">
    <location>
        <begin position="55"/>
        <end position="86"/>
    </location>
</feature>
<dbReference type="PROSITE" id="PS50850">
    <property type="entry name" value="MFS"/>
    <property type="match status" value="1"/>
</dbReference>
<protein>
    <submittedName>
        <fullName evidence="10">MFS transporter</fullName>
    </submittedName>
</protein>
<dbReference type="InterPro" id="IPR020846">
    <property type="entry name" value="MFS_dom"/>
</dbReference>
<feature type="domain" description="Major facilitator superfamily (MFS) profile" evidence="9">
    <location>
        <begin position="96"/>
        <end position="506"/>
    </location>
</feature>
<feature type="transmembrane region" description="Helical" evidence="8">
    <location>
        <begin position="357"/>
        <end position="375"/>
    </location>
</feature>
<dbReference type="Proteomes" id="UP000235347">
    <property type="component" value="Unassembled WGS sequence"/>
</dbReference>
<dbReference type="PANTHER" id="PTHR43045">
    <property type="entry name" value="SHIKIMATE TRANSPORTER"/>
    <property type="match status" value="1"/>
</dbReference>
<sequence length="507" mass="53966">MGLRWPRNFSPLAPRPPVRRASSGSHFGTSSEEREMADERYPRAVFSSQSGRFRYEPYTKPNGGEAMRELSSEAPSSVRDHRNEGTSVMAQEARRVVLATMIGTTLEWYDFFIYALCAAMVFGPLYFPAGNPLVTQLAALGTFTVGFVARPLGGVIAGHFGDWIGRKRMLVVTLFIMGCSTVAVGLLPTYAQIGPAAPALLVTLRIIQGLAMGGEWGGAVSMAIEYAPADRRALYAAGPGVAPAVALVLSNMALMGLLALTGNAFAIWGWRLAFLSSVVLMGIGLYVRRRLQESPLFKRAVEHEPAVVPFVEVLRTHTSTVLKCLVIAGAPGVLSYMVYAFTLSYGPSHIGYDRSSLMLIAISGSVISIPVTVYCARLGDRFGFKRIIGIGNVLQICSALALFPLFDSGNLALAAVGSLMAITAPCVCFGCLPAMLTEQFPFKVRYTGISLAYQLGSVAGGGFAPIIATALLAKTGHSWTIGGYAAAANALALGCLMLARGVRNARS</sequence>
<feature type="transmembrane region" description="Helical" evidence="8">
    <location>
        <begin position="169"/>
        <end position="187"/>
    </location>
</feature>
<evidence type="ECO:0000313" key="10">
    <source>
        <dbReference type="EMBL" id="PMS15914.1"/>
    </source>
</evidence>
<dbReference type="InterPro" id="IPR005828">
    <property type="entry name" value="MFS_sugar_transport-like"/>
</dbReference>
<evidence type="ECO:0000313" key="11">
    <source>
        <dbReference type="Proteomes" id="UP000235347"/>
    </source>
</evidence>
<feature type="transmembrane region" description="Helical" evidence="8">
    <location>
        <begin position="133"/>
        <end position="157"/>
    </location>
</feature>
<evidence type="ECO:0000256" key="2">
    <source>
        <dbReference type="ARBA" id="ARBA00022448"/>
    </source>
</evidence>
<evidence type="ECO:0000256" key="1">
    <source>
        <dbReference type="ARBA" id="ARBA00004651"/>
    </source>
</evidence>
<feature type="transmembrane region" description="Helical" evidence="8">
    <location>
        <begin position="324"/>
        <end position="345"/>
    </location>
</feature>
<dbReference type="InterPro" id="IPR036259">
    <property type="entry name" value="MFS_trans_sf"/>
</dbReference>
<dbReference type="PANTHER" id="PTHR43045:SF1">
    <property type="entry name" value="SHIKIMATE TRANSPORTER"/>
    <property type="match status" value="1"/>
</dbReference>
<feature type="transmembrane region" description="Helical" evidence="8">
    <location>
        <begin position="193"/>
        <end position="212"/>
    </location>
</feature>
<keyword evidence="4 8" id="KW-0812">Transmembrane</keyword>
<evidence type="ECO:0000256" key="3">
    <source>
        <dbReference type="ARBA" id="ARBA00022475"/>
    </source>
</evidence>
<feature type="transmembrane region" description="Helical" evidence="8">
    <location>
        <begin position="448"/>
        <end position="473"/>
    </location>
</feature>
<evidence type="ECO:0000259" key="9">
    <source>
        <dbReference type="PROSITE" id="PS50850"/>
    </source>
</evidence>
<proteinExistence type="predicted"/>
<dbReference type="GO" id="GO:0022857">
    <property type="term" value="F:transmembrane transporter activity"/>
    <property type="evidence" value="ECO:0007669"/>
    <property type="project" value="InterPro"/>
</dbReference>
<evidence type="ECO:0000256" key="7">
    <source>
        <dbReference type="SAM" id="MobiDB-lite"/>
    </source>
</evidence>
<gene>
    <name evidence="10" type="ORF">C0Z19_26890</name>
</gene>
<evidence type="ECO:0000256" key="6">
    <source>
        <dbReference type="ARBA" id="ARBA00023136"/>
    </source>
</evidence>
<dbReference type="Gene3D" id="1.20.1250.20">
    <property type="entry name" value="MFS general substrate transporter like domains"/>
    <property type="match status" value="1"/>
</dbReference>
<accession>A0A2N7VFM0</accession>
<keyword evidence="6 8" id="KW-0472">Membrane</keyword>
<evidence type="ECO:0000256" key="8">
    <source>
        <dbReference type="SAM" id="Phobius"/>
    </source>
</evidence>
<feature type="region of interest" description="Disordered" evidence="7">
    <location>
        <begin position="1"/>
        <end position="41"/>
    </location>
</feature>
<comment type="caution">
    <text evidence="10">The sequence shown here is derived from an EMBL/GenBank/DDBJ whole genome shotgun (WGS) entry which is preliminary data.</text>
</comment>
<dbReference type="AlphaFoldDB" id="A0A2N7VFM0"/>
<feature type="transmembrane region" description="Helical" evidence="8">
    <location>
        <begin position="108"/>
        <end position="127"/>
    </location>
</feature>
<dbReference type="GO" id="GO:0005886">
    <property type="term" value="C:plasma membrane"/>
    <property type="evidence" value="ECO:0007669"/>
    <property type="project" value="UniProtKB-SubCell"/>
</dbReference>
<evidence type="ECO:0000256" key="5">
    <source>
        <dbReference type="ARBA" id="ARBA00022989"/>
    </source>
</evidence>
<keyword evidence="2" id="KW-0813">Transport</keyword>
<dbReference type="SUPFAM" id="SSF103473">
    <property type="entry name" value="MFS general substrate transporter"/>
    <property type="match status" value="1"/>
</dbReference>
<keyword evidence="3" id="KW-1003">Cell membrane</keyword>
<feature type="transmembrane region" description="Helical" evidence="8">
    <location>
        <begin position="479"/>
        <end position="499"/>
    </location>
</feature>
<keyword evidence="11" id="KW-1185">Reference proteome</keyword>
<feature type="transmembrane region" description="Helical" evidence="8">
    <location>
        <begin position="387"/>
        <end position="406"/>
    </location>
</feature>
<feature type="compositionally biased region" description="Basic and acidic residues" evidence="7">
    <location>
        <begin position="31"/>
        <end position="41"/>
    </location>
</feature>
<organism evidence="10 11">
    <name type="scientific">Trinickia soli</name>
    <dbReference type="NCBI Taxonomy" id="380675"/>
    <lineage>
        <taxon>Bacteria</taxon>
        <taxon>Pseudomonadati</taxon>
        <taxon>Pseudomonadota</taxon>
        <taxon>Betaproteobacteria</taxon>
        <taxon>Burkholderiales</taxon>
        <taxon>Burkholderiaceae</taxon>
        <taxon>Trinickia</taxon>
    </lineage>
</organism>
<evidence type="ECO:0000256" key="4">
    <source>
        <dbReference type="ARBA" id="ARBA00022692"/>
    </source>
</evidence>
<dbReference type="EMBL" id="PNYB01000041">
    <property type="protein sequence ID" value="PMS15914.1"/>
    <property type="molecule type" value="Genomic_DNA"/>
</dbReference>
<feature type="transmembrane region" description="Helical" evidence="8">
    <location>
        <begin position="265"/>
        <end position="287"/>
    </location>
</feature>
<feature type="transmembrane region" description="Helical" evidence="8">
    <location>
        <begin position="233"/>
        <end position="259"/>
    </location>
</feature>
<name>A0A2N7VFM0_9BURK</name>
<dbReference type="CDD" id="cd17369">
    <property type="entry name" value="MFS_ShiA_like"/>
    <property type="match status" value="1"/>
</dbReference>
<reference evidence="10 11" key="1">
    <citation type="submission" date="2018-01" db="EMBL/GenBank/DDBJ databases">
        <title>Whole genome analyses suggest that Burkholderia sensu lato contains two further novel genera in the rhizoxinica-symbiotica group Mycetohabitans gen. nov., and Trinickia gen. nov.: implications for the evolution of diazotrophy and nodulation in the Burkholderiaceae.</title>
        <authorList>
            <person name="Estrada-de los Santos P."/>
            <person name="Palmer M."/>
            <person name="Chavez-Ramirez B."/>
            <person name="Beukes C."/>
            <person name="Steenkamp E.T."/>
            <person name="Hirsch A.M."/>
            <person name="Manyaka P."/>
            <person name="Maluk M."/>
            <person name="Lafos M."/>
            <person name="Crook M."/>
            <person name="Gross E."/>
            <person name="Simon M.F."/>
            <person name="Bueno dos Reis Junior F."/>
            <person name="Poole P.S."/>
            <person name="Venter S.N."/>
            <person name="James E.K."/>
        </authorList>
    </citation>
    <scope>NUCLEOTIDE SEQUENCE [LARGE SCALE GENOMIC DNA]</scope>
    <source>
        <strain evidence="10 11">GP25-8</strain>
    </source>
</reference>